<dbReference type="RefSeq" id="WP_278286194.1">
    <property type="nucleotide sequence ID" value="NZ_FNRK01000010.1"/>
</dbReference>
<evidence type="ECO:0000313" key="1">
    <source>
        <dbReference type="EMBL" id="SEA44657.1"/>
    </source>
</evidence>
<dbReference type="AlphaFoldDB" id="A0A1H4B956"/>
<evidence type="ECO:0000313" key="2">
    <source>
        <dbReference type="Proteomes" id="UP000199394"/>
    </source>
</evidence>
<dbReference type="EMBL" id="FNRK01000010">
    <property type="protein sequence ID" value="SEA44657.1"/>
    <property type="molecule type" value="Genomic_DNA"/>
</dbReference>
<proteinExistence type="predicted"/>
<organism evidence="1 2">
    <name type="scientific">Eubacterium aggregans</name>
    <dbReference type="NCBI Taxonomy" id="81409"/>
    <lineage>
        <taxon>Bacteria</taxon>
        <taxon>Bacillati</taxon>
        <taxon>Bacillota</taxon>
        <taxon>Clostridia</taxon>
        <taxon>Eubacteriales</taxon>
        <taxon>Eubacteriaceae</taxon>
        <taxon>Eubacterium</taxon>
    </lineage>
</organism>
<accession>A0A1H4B956</accession>
<dbReference type="Proteomes" id="UP000199394">
    <property type="component" value="Unassembled WGS sequence"/>
</dbReference>
<dbReference type="STRING" id="81409.SAMN04515656_110101"/>
<reference evidence="1 2" key="1">
    <citation type="submission" date="2016-10" db="EMBL/GenBank/DDBJ databases">
        <authorList>
            <person name="de Groot N.N."/>
        </authorList>
    </citation>
    <scope>NUCLEOTIDE SEQUENCE [LARGE SCALE GENOMIC DNA]</scope>
    <source>
        <strain evidence="1 2">SR12</strain>
    </source>
</reference>
<protein>
    <submittedName>
        <fullName evidence="1">Uncharacterized protein</fullName>
    </submittedName>
</protein>
<keyword evidence="2" id="KW-1185">Reference proteome</keyword>
<name>A0A1H4B956_9FIRM</name>
<gene>
    <name evidence="1" type="ORF">SAMN04515656_110101</name>
</gene>
<sequence>MKVEFLVNTDINDGRQIFIQEAEFKKAKDNEEEFNSFGLSSTST</sequence>